<protein>
    <recommendedName>
        <fullName evidence="4">TIR domain-containing protein</fullName>
    </recommendedName>
</protein>
<accession>A0A9N8D763</accession>
<dbReference type="OrthoDB" id="10671805at2759"/>
<feature type="compositionally biased region" description="Basic and acidic residues" evidence="1">
    <location>
        <begin position="48"/>
        <end position="58"/>
    </location>
</feature>
<dbReference type="AlphaFoldDB" id="A0A9N8D763"/>
<feature type="compositionally biased region" description="Polar residues" evidence="1">
    <location>
        <begin position="1"/>
        <end position="10"/>
    </location>
</feature>
<evidence type="ECO:0000313" key="2">
    <source>
        <dbReference type="EMBL" id="CAB9497762.1"/>
    </source>
</evidence>
<organism evidence="2 3">
    <name type="scientific">Seminavis robusta</name>
    <dbReference type="NCBI Taxonomy" id="568900"/>
    <lineage>
        <taxon>Eukaryota</taxon>
        <taxon>Sar</taxon>
        <taxon>Stramenopiles</taxon>
        <taxon>Ochrophyta</taxon>
        <taxon>Bacillariophyta</taxon>
        <taxon>Bacillariophyceae</taxon>
        <taxon>Bacillariophycidae</taxon>
        <taxon>Naviculales</taxon>
        <taxon>Naviculaceae</taxon>
        <taxon>Seminavis</taxon>
    </lineage>
</organism>
<keyword evidence="3" id="KW-1185">Reference proteome</keyword>
<gene>
    <name evidence="2" type="ORF">SEMRO_25_G017050.1</name>
</gene>
<feature type="region of interest" description="Disordered" evidence="1">
    <location>
        <begin position="1"/>
        <end position="74"/>
    </location>
</feature>
<evidence type="ECO:0008006" key="4">
    <source>
        <dbReference type="Google" id="ProtNLM"/>
    </source>
</evidence>
<dbReference type="Proteomes" id="UP001153069">
    <property type="component" value="Unassembled WGS sequence"/>
</dbReference>
<proteinExistence type="predicted"/>
<dbReference type="EMBL" id="CAICTM010000025">
    <property type="protein sequence ID" value="CAB9497762.1"/>
    <property type="molecule type" value="Genomic_DNA"/>
</dbReference>
<feature type="compositionally biased region" description="Polar residues" evidence="1">
    <location>
        <begin position="59"/>
        <end position="74"/>
    </location>
</feature>
<name>A0A9N8D763_9STRA</name>
<comment type="caution">
    <text evidence="2">The sequence shown here is derived from an EMBL/GenBank/DDBJ whole genome shotgun (WGS) entry which is preliminary data.</text>
</comment>
<evidence type="ECO:0000313" key="3">
    <source>
        <dbReference type="Proteomes" id="UP001153069"/>
    </source>
</evidence>
<reference evidence="2" key="1">
    <citation type="submission" date="2020-06" db="EMBL/GenBank/DDBJ databases">
        <authorList>
            <consortium name="Plant Systems Biology data submission"/>
        </authorList>
    </citation>
    <scope>NUCLEOTIDE SEQUENCE</scope>
    <source>
        <strain evidence="2">D6</strain>
    </source>
</reference>
<sequence>MSDDLSSPNSAAHGGVGHRQDNDDDDDVDQNKSGSISASTTSKKRKCGKTDTESEDAKMNSTVHTEDNTCSNSNQTRPNCRVFISYSHKDEVYRERLEKHSNHSKRMDTLNAGWHGACHSHHYKKCQFAMLHQINHWQALPSNALPVKQWKDPDEAWMNIEQGIIEAIRNPARENLVGTIITLVDTPVSAIKSLQRRESHSRRYHRESLMSSITPAGLASLEMETPLELDRLTEFWKAVDLDDARGKFEQAEVTINSMLSFTAAQMVWSLDFPSHSLKYFGLYQGIVRNSIPLFVTDDYYQKVLKKQFHEMGSTFDADVVGRAKIWPKDFTSLFNAKLMGTRLVTPRITGQDRPVYGIVIGEDEDTGIASPRITPYLDGDIWCALKVNGITSFYSRFCNIADDQDESYLISDLQNEIQKLPSYEVVFQFDQKLTPFKGKQAVEVKDLYETFFDF</sequence>
<feature type="compositionally biased region" description="Polar residues" evidence="1">
    <location>
        <begin position="32"/>
        <end position="41"/>
    </location>
</feature>
<evidence type="ECO:0000256" key="1">
    <source>
        <dbReference type="SAM" id="MobiDB-lite"/>
    </source>
</evidence>